<evidence type="ECO:0000313" key="4">
    <source>
        <dbReference type="EMBL" id="KAJ9180218.1"/>
    </source>
</evidence>
<comment type="caution">
    <text evidence="4">The sequence shown here is derived from an EMBL/GenBank/DDBJ whole genome shotgun (WGS) entry which is preliminary data.</text>
</comment>
<dbReference type="PANTHER" id="PTHR33976:SF15">
    <property type="entry name" value="GPI-ANCHORED PROTEIN"/>
    <property type="match status" value="1"/>
</dbReference>
<keyword evidence="1" id="KW-0812">Transmembrane</keyword>
<feature type="transmembrane region" description="Helical" evidence="1">
    <location>
        <begin position="162"/>
        <end position="183"/>
    </location>
</feature>
<feature type="domain" description="Uncharacterized GPI-anchored protein At5g19230-like" evidence="3">
    <location>
        <begin position="27"/>
        <end position="147"/>
    </location>
</feature>
<keyword evidence="2" id="KW-0732">Signal</keyword>
<dbReference type="InterPro" id="IPR045285">
    <property type="entry name" value="At5g19230-like"/>
</dbReference>
<accession>A0ABQ9MMY7</accession>
<evidence type="ECO:0000256" key="2">
    <source>
        <dbReference type="SAM" id="SignalP"/>
    </source>
</evidence>
<keyword evidence="5" id="KW-1185">Reference proteome</keyword>
<feature type="chain" id="PRO_5047127367" description="Uncharacterized GPI-anchored protein At5g19230-like domain-containing protein" evidence="2">
    <location>
        <begin position="23"/>
        <end position="190"/>
    </location>
</feature>
<name>A0ABQ9MMY7_HEVBR</name>
<dbReference type="EMBL" id="JARPOI010000005">
    <property type="protein sequence ID" value="KAJ9180218.1"/>
    <property type="molecule type" value="Genomic_DNA"/>
</dbReference>
<dbReference type="InterPro" id="IPR059083">
    <property type="entry name" value="At5g19230_dom"/>
</dbReference>
<evidence type="ECO:0000259" key="3">
    <source>
        <dbReference type="Pfam" id="PF25884"/>
    </source>
</evidence>
<organism evidence="4 5">
    <name type="scientific">Hevea brasiliensis</name>
    <name type="common">Para rubber tree</name>
    <name type="synonym">Siphonia brasiliensis</name>
    <dbReference type="NCBI Taxonomy" id="3981"/>
    <lineage>
        <taxon>Eukaryota</taxon>
        <taxon>Viridiplantae</taxon>
        <taxon>Streptophyta</taxon>
        <taxon>Embryophyta</taxon>
        <taxon>Tracheophyta</taxon>
        <taxon>Spermatophyta</taxon>
        <taxon>Magnoliopsida</taxon>
        <taxon>eudicotyledons</taxon>
        <taxon>Gunneridae</taxon>
        <taxon>Pentapetalae</taxon>
        <taxon>rosids</taxon>
        <taxon>fabids</taxon>
        <taxon>Malpighiales</taxon>
        <taxon>Euphorbiaceae</taxon>
        <taxon>Crotonoideae</taxon>
        <taxon>Micrandreae</taxon>
        <taxon>Hevea</taxon>
    </lineage>
</organism>
<protein>
    <recommendedName>
        <fullName evidence="3">Uncharacterized GPI-anchored protein At5g19230-like domain-containing protein</fullName>
    </recommendedName>
</protein>
<reference evidence="4" key="1">
    <citation type="journal article" date="2023" name="Plant Biotechnol. J.">
        <title>Chromosome-level wild Hevea brasiliensis genome provides new tools for genomic-assisted breeding and valuable loci to elevate rubber yield.</title>
        <authorList>
            <person name="Cheng H."/>
            <person name="Song X."/>
            <person name="Hu Y."/>
            <person name="Wu T."/>
            <person name="Yang Q."/>
            <person name="An Z."/>
            <person name="Feng S."/>
            <person name="Deng Z."/>
            <person name="Wu W."/>
            <person name="Zeng X."/>
            <person name="Tu M."/>
            <person name="Wang X."/>
            <person name="Huang H."/>
        </authorList>
    </citation>
    <scope>NUCLEOTIDE SEQUENCE</scope>
    <source>
        <strain evidence="4">MT/VB/25A 57/8</strain>
    </source>
</reference>
<keyword evidence="1" id="KW-1133">Transmembrane helix</keyword>
<dbReference type="Pfam" id="PF25884">
    <property type="entry name" value="At5g19230"/>
    <property type="match status" value="1"/>
</dbReference>
<dbReference type="PANTHER" id="PTHR33976">
    <property type="entry name" value="OS07G0645000 PROTEIN"/>
    <property type="match status" value="1"/>
</dbReference>
<proteinExistence type="predicted"/>
<dbReference type="Proteomes" id="UP001174677">
    <property type="component" value="Chromosome 5"/>
</dbReference>
<evidence type="ECO:0000313" key="5">
    <source>
        <dbReference type="Proteomes" id="UP001174677"/>
    </source>
</evidence>
<sequence>MAFLKFGLLLLAIFLLSSPVHCDDGEGDLLKCLNCHRAFLDLPAFVKNKEAECLASEVAKDLEEKKCEEASGSNPYQLANHTDLLSKCGINVSHSRDGVVLPVCVPNLDSIEVFTNYTRTQFAKYINDSKFAEAGLGCKGNWMVAVLSTATSEGDFAGANSLVSMIGFGHCLISFLLGMLVFAEVPLGWW</sequence>
<evidence type="ECO:0000256" key="1">
    <source>
        <dbReference type="SAM" id="Phobius"/>
    </source>
</evidence>
<keyword evidence="1" id="KW-0472">Membrane</keyword>
<feature type="signal peptide" evidence="2">
    <location>
        <begin position="1"/>
        <end position="22"/>
    </location>
</feature>
<gene>
    <name evidence="4" type="ORF">P3X46_008490</name>
</gene>